<keyword evidence="3" id="KW-1185">Reference proteome</keyword>
<comment type="caution">
    <text evidence="2">The sequence shown here is derived from an EMBL/GenBank/DDBJ whole genome shotgun (WGS) entry which is preliminary data.</text>
</comment>
<reference evidence="2 3" key="1">
    <citation type="journal article" date="2024" name="G3 (Bethesda)">
        <title>Genome assembly of Hibiscus sabdariffa L. provides insights into metabolisms of medicinal natural products.</title>
        <authorList>
            <person name="Kim T."/>
        </authorList>
    </citation>
    <scope>NUCLEOTIDE SEQUENCE [LARGE SCALE GENOMIC DNA]</scope>
    <source>
        <strain evidence="2">TK-2024</strain>
        <tissue evidence="2">Old leaves</tissue>
    </source>
</reference>
<evidence type="ECO:0000313" key="2">
    <source>
        <dbReference type="EMBL" id="KAK8985338.1"/>
    </source>
</evidence>
<organism evidence="2 3">
    <name type="scientific">Hibiscus sabdariffa</name>
    <name type="common">roselle</name>
    <dbReference type="NCBI Taxonomy" id="183260"/>
    <lineage>
        <taxon>Eukaryota</taxon>
        <taxon>Viridiplantae</taxon>
        <taxon>Streptophyta</taxon>
        <taxon>Embryophyta</taxon>
        <taxon>Tracheophyta</taxon>
        <taxon>Spermatophyta</taxon>
        <taxon>Magnoliopsida</taxon>
        <taxon>eudicotyledons</taxon>
        <taxon>Gunneridae</taxon>
        <taxon>Pentapetalae</taxon>
        <taxon>rosids</taxon>
        <taxon>malvids</taxon>
        <taxon>Malvales</taxon>
        <taxon>Malvaceae</taxon>
        <taxon>Malvoideae</taxon>
        <taxon>Hibiscus</taxon>
    </lineage>
</organism>
<dbReference type="SUPFAM" id="SSF52047">
    <property type="entry name" value="RNI-like"/>
    <property type="match status" value="1"/>
</dbReference>
<dbReference type="InterPro" id="IPR032675">
    <property type="entry name" value="LRR_dom_sf"/>
</dbReference>
<dbReference type="Gene3D" id="3.80.10.10">
    <property type="entry name" value="Ribonuclease Inhibitor"/>
    <property type="match status" value="2"/>
</dbReference>
<dbReference type="PANTHER" id="PTHR36766:SF40">
    <property type="entry name" value="DISEASE RESISTANCE PROTEIN RGA3"/>
    <property type="match status" value="1"/>
</dbReference>
<name>A0ABR2PAL9_9ROSI</name>
<keyword evidence="1" id="KW-0611">Plant defense</keyword>
<evidence type="ECO:0000256" key="1">
    <source>
        <dbReference type="ARBA" id="ARBA00022821"/>
    </source>
</evidence>
<proteinExistence type="predicted"/>
<dbReference type="Proteomes" id="UP001396334">
    <property type="component" value="Unassembled WGS sequence"/>
</dbReference>
<sequence>MTSWTSSLMKSYVSSFAKLRLKPALVRLNDLDERRSILGLSNGLSQAASSEGKKPARLQPTSLMEEAMDDLQFRQSSSFKDDKFMKEESDIQVDNFSPPKLSMTRSSSILGGRRESNTCSSTSLFLLFVATNLKSERICGCSNLVVCLEEIGLATTKLRDFNISGCENIGALPKCINNFTSLRALVVRRCSADISFPEEGFPTNLTQLQISNAPRISSSLFDWGFHRLTSLQRLDISGEGCSNVVSFPEERMTLPRSLTSIYGLGELEMLRKAFFKVGGEDGLKCKEEGVLVSSVNLDGCRRRSSNLMVEVTVWSARKASRSYQFQPL</sequence>
<gene>
    <name evidence="2" type="ORF">V6N11_068601</name>
</gene>
<evidence type="ECO:0000313" key="3">
    <source>
        <dbReference type="Proteomes" id="UP001396334"/>
    </source>
</evidence>
<accession>A0ABR2PAL9</accession>
<dbReference type="EMBL" id="JBBPBN010000069">
    <property type="protein sequence ID" value="KAK8985338.1"/>
    <property type="molecule type" value="Genomic_DNA"/>
</dbReference>
<protein>
    <submittedName>
        <fullName evidence="2">Uncharacterized protein</fullName>
    </submittedName>
</protein>
<dbReference type="PANTHER" id="PTHR36766">
    <property type="entry name" value="PLANT BROAD-SPECTRUM MILDEW RESISTANCE PROTEIN RPW8"/>
    <property type="match status" value="1"/>
</dbReference>